<dbReference type="OrthoDB" id="9792579at2"/>
<keyword evidence="8" id="KW-1185">Reference proteome</keyword>
<dbReference type="RefSeq" id="WP_091831136.1">
    <property type="nucleotide sequence ID" value="NZ_FOAN01000002.1"/>
</dbReference>
<dbReference type="Pfam" id="PF02653">
    <property type="entry name" value="BPD_transp_2"/>
    <property type="match status" value="1"/>
</dbReference>
<sequence>MTAAILVSIFMTLAAAATPILLASLGELVTEKAGVLNLGVEGMMLCGAVAGFAVAYSTGSVALGLIAATLAGVAAAMIFALLTLGLGSNQVATGLALTIFGIGASSLIGAGFVGRTITRLGPLFPADYAAHPWLRLVFGHDVVVYLSLALVLAVSLFLRRTKAGLILRAVGENADSAHAIGYRVLAIRTAATAFGGALAGLGGAYFSLALTPMWADRLTAGRGWIALALVVFAAWKPGRLLIGAYLFGAVATFELQAKAAGLSFIAPEVLAMTPYLATIVVLTMMSLGRRTGGRDAPACLGKPFPAP</sequence>
<evidence type="ECO:0000256" key="1">
    <source>
        <dbReference type="ARBA" id="ARBA00004651"/>
    </source>
</evidence>
<dbReference type="GO" id="GO:0005886">
    <property type="term" value="C:plasma membrane"/>
    <property type="evidence" value="ECO:0007669"/>
    <property type="project" value="UniProtKB-SubCell"/>
</dbReference>
<dbReference type="GO" id="GO:0022857">
    <property type="term" value="F:transmembrane transporter activity"/>
    <property type="evidence" value="ECO:0007669"/>
    <property type="project" value="InterPro"/>
</dbReference>
<feature type="transmembrane region" description="Helical" evidence="6">
    <location>
        <begin position="35"/>
        <end position="56"/>
    </location>
</feature>
<keyword evidence="5 6" id="KW-0472">Membrane</keyword>
<organism evidence="7 8">
    <name type="scientific">Bosea lupini</name>
    <dbReference type="NCBI Taxonomy" id="1036779"/>
    <lineage>
        <taxon>Bacteria</taxon>
        <taxon>Pseudomonadati</taxon>
        <taxon>Pseudomonadota</taxon>
        <taxon>Alphaproteobacteria</taxon>
        <taxon>Hyphomicrobiales</taxon>
        <taxon>Boseaceae</taxon>
        <taxon>Bosea</taxon>
    </lineage>
</organism>
<feature type="transmembrane region" description="Helical" evidence="6">
    <location>
        <begin position="62"/>
        <end position="84"/>
    </location>
</feature>
<dbReference type="PANTHER" id="PTHR43370:SF2">
    <property type="entry name" value="ABC TRANSPORTER PERMEASE PROTEIN"/>
    <property type="match status" value="1"/>
</dbReference>
<protein>
    <submittedName>
        <fullName evidence="7">Nucleoside ABC transporter membrane protein</fullName>
    </submittedName>
</protein>
<keyword evidence="2" id="KW-1003">Cell membrane</keyword>
<evidence type="ECO:0000256" key="6">
    <source>
        <dbReference type="SAM" id="Phobius"/>
    </source>
</evidence>
<proteinExistence type="predicted"/>
<dbReference type="CDD" id="cd06580">
    <property type="entry name" value="TM_PBP1_transp_TpRbsC_like"/>
    <property type="match status" value="1"/>
</dbReference>
<dbReference type="AlphaFoldDB" id="A0A1H7KM35"/>
<comment type="subcellular location">
    <subcellularLocation>
        <location evidence="1">Cell membrane</location>
        <topology evidence="1">Multi-pass membrane protein</topology>
    </subcellularLocation>
</comment>
<evidence type="ECO:0000256" key="5">
    <source>
        <dbReference type="ARBA" id="ARBA00023136"/>
    </source>
</evidence>
<accession>A0A1H7KM35</accession>
<evidence type="ECO:0000256" key="4">
    <source>
        <dbReference type="ARBA" id="ARBA00022989"/>
    </source>
</evidence>
<evidence type="ECO:0000256" key="2">
    <source>
        <dbReference type="ARBA" id="ARBA00022475"/>
    </source>
</evidence>
<feature type="transmembrane region" description="Helical" evidence="6">
    <location>
        <begin position="185"/>
        <end position="206"/>
    </location>
</feature>
<feature type="transmembrane region" description="Helical" evidence="6">
    <location>
        <begin position="133"/>
        <end position="158"/>
    </location>
</feature>
<evidence type="ECO:0000313" key="7">
    <source>
        <dbReference type="EMBL" id="SEK87859.1"/>
    </source>
</evidence>
<dbReference type="STRING" id="1036779.SAMN04515666_102254"/>
<dbReference type="Proteomes" id="UP000199664">
    <property type="component" value="Unassembled WGS sequence"/>
</dbReference>
<feature type="transmembrane region" description="Helical" evidence="6">
    <location>
        <begin position="91"/>
        <end position="113"/>
    </location>
</feature>
<keyword evidence="4 6" id="KW-1133">Transmembrane helix</keyword>
<evidence type="ECO:0000313" key="8">
    <source>
        <dbReference type="Proteomes" id="UP000199664"/>
    </source>
</evidence>
<feature type="transmembrane region" description="Helical" evidence="6">
    <location>
        <begin position="6"/>
        <end position="23"/>
    </location>
</feature>
<dbReference type="InterPro" id="IPR001851">
    <property type="entry name" value="ABC_transp_permease"/>
</dbReference>
<keyword evidence="3 6" id="KW-0812">Transmembrane</keyword>
<dbReference type="PANTHER" id="PTHR43370">
    <property type="entry name" value="SUGAR ABC TRANSPORTER INTEGRAL MEMBRANE PROTEIN-RELATED"/>
    <property type="match status" value="1"/>
</dbReference>
<gene>
    <name evidence="7" type="ORF">SAMN04515666_102254</name>
</gene>
<reference evidence="8" key="1">
    <citation type="submission" date="2016-10" db="EMBL/GenBank/DDBJ databases">
        <authorList>
            <person name="Varghese N."/>
            <person name="Submissions S."/>
        </authorList>
    </citation>
    <scope>NUCLEOTIDE SEQUENCE [LARGE SCALE GENOMIC DNA]</scope>
    <source>
        <strain evidence="8">LMG 26383,CCUG 61248,R- 45681</strain>
    </source>
</reference>
<dbReference type="EMBL" id="FOAN01000002">
    <property type="protein sequence ID" value="SEK87859.1"/>
    <property type="molecule type" value="Genomic_DNA"/>
</dbReference>
<feature type="transmembrane region" description="Helical" evidence="6">
    <location>
        <begin position="269"/>
        <end position="287"/>
    </location>
</feature>
<name>A0A1H7KM35_9HYPH</name>
<evidence type="ECO:0000256" key="3">
    <source>
        <dbReference type="ARBA" id="ARBA00022692"/>
    </source>
</evidence>